<evidence type="ECO:0000313" key="4">
    <source>
        <dbReference type="EMBL" id="CAF3710003.1"/>
    </source>
</evidence>
<dbReference type="EMBL" id="CAJOAZ010000765">
    <property type="protein sequence ID" value="CAF3710003.1"/>
    <property type="molecule type" value="Genomic_DNA"/>
</dbReference>
<reference evidence="3" key="1">
    <citation type="submission" date="2021-02" db="EMBL/GenBank/DDBJ databases">
        <authorList>
            <person name="Nowell W R."/>
        </authorList>
    </citation>
    <scope>NUCLEOTIDE SEQUENCE</scope>
</reference>
<dbReference type="EMBL" id="CAJNOG010002345">
    <property type="protein sequence ID" value="CAF1501146.1"/>
    <property type="molecule type" value="Genomic_DNA"/>
</dbReference>
<dbReference type="InterPro" id="IPR035897">
    <property type="entry name" value="Toll_tir_struct_dom_sf"/>
</dbReference>
<dbReference type="Proteomes" id="UP000663844">
    <property type="component" value="Unassembled WGS sequence"/>
</dbReference>
<dbReference type="Proteomes" id="UP000663845">
    <property type="component" value="Unassembled WGS sequence"/>
</dbReference>
<proteinExistence type="predicted"/>
<gene>
    <name evidence="3" type="ORF">JYZ213_LOCUS43487</name>
    <name evidence="4" type="ORF">OXD698_LOCUS12893</name>
</gene>
<dbReference type="SUPFAM" id="SSF48403">
    <property type="entry name" value="Ankyrin repeat"/>
    <property type="match status" value="1"/>
</dbReference>
<dbReference type="Pfam" id="PF13676">
    <property type="entry name" value="TIR_2"/>
    <property type="match status" value="1"/>
</dbReference>
<dbReference type="SUPFAM" id="SSF56399">
    <property type="entry name" value="ADP-ribosylation"/>
    <property type="match status" value="1"/>
</dbReference>
<feature type="repeat" description="ANK" evidence="1">
    <location>
        <begin position="240"/>
        <end position="272"/>
    </location>
</feature>
<evidence type="ECO:0000313" key="5">
    <source>
        <dbReference type="Proteomes" id="UP000663845"/>
    </source>
</evidence>
<dbReference type="Pfam" id="PF00023">
    <property type="entry name" value="Ank"/>
    <property type="match status" value="1"/>
</dbReference>
<protein>
    <recommendedName>
        <fullName evidence="2">TIR domain-containing protein</fullName>
    </recommendedName>
</protein>
<dbReference type="Gene3D" id="1.25.40.20">
    <property type="entry name" value="Ankyrin repeat-containing domain"/>
    <property type="match status" value="1"/>
</dbReference>
<accession>A0A815TEZ2</accession>
<name>A0A815TEZ2_9BILA</name>
<comment type="caution">
    <text evidence="3">The sequence shown here is derived from an EMBL/GenBank/DDBJ whole genome shotgun (WGS) entry which is preliminary data.</text>
</comment>
<organism evidence="3 5">
    <name type="scientific">Adineta steineri</name>
    <dbReference type="NCBI Taxonomy" id="433720"/>
    <lineage>
        <taxon>Eukaryota</taxon>
        <taxon>Metazoa</taxon>
        <taxon>Spiralia</taxon>
        <taxon>Gnathifera</taxon>
        <taxon>Rotifera</taxon>
        <taxon>Eurotatoria</taxon>
        <taxon>Bdelloidea</taxon>
        <taxon>Adinetida</taxon>
        <taxon>Adinetidae</taxon>
        <taxon>Adineta</taxon>
    </lineage>
</organism>
<dbReference type="PANTHER" id="PTHR46270:SF2">
    <property type="entry name" value="TIR DOMAIN-CONTAINING PROTEIN"/>
    <property type="match status" value="1"/>
</dbReference>
<keyword evidence="1" id="KW-0040">ANK repeat</keyword>
<dbReference type="SMART" id="SM00248">
    <property type="entry name" value="ANK"/>
    <property type="match status" value="1"/>
</dbReference>
<evidence type="ECO:0000259" key="2">
    <source>
        <dbReference type="Pfam" id="PF13676"/>
    </source>
</evidence>
<dbReference type="Gene3D" id="3.40.50.10140">
    <property type="entry name" value="Toll/interleukin-1 receptor homology (TIR) domain"/>
    <property type="match status" value="1"/>
</dbReference>
<dbReference type="PROSITE" id="PS50297">
    <property type="entry name" value="ANK_REP_REGION"/>
    <property type="match status" value="1"/>
</dbReference>
<dbReference type="PANTHER" id="PTHR46270">
    <property type="entry name" value="ARMADILLO-TYPE FOLD-RELATED"/>
    <property type="match status" value="1"/>
</dbReference>
<dbReference type="AlphaFoldDB" id="A0A815TEZ2"/>
<dbReference type="InterPro" id="IPR000157">
    <property type="entry name" value="TIR_dom"/>
</dbReference>
<dbReference type="InterPro" id="IPR036770">
    <property type="entry name" value="Ankyrin_rpt-contain_sf"/>
</dbReference>
<dbReference type="GO" id="GO:0007165">
    <property type="term" value="P:signal transduction"/>
    <property type="evidence" value="ECO:0007669"/>
    <property type="project" value="InterPro"/>
</dbReference>
<evidence type="ECO:0000313" key="3">
    <source>
        <dbReference type="EMBL" id="CAF1501146.1"/>
    </source>
</evidence>
<feature type="domain" description="TIR" evidence="2">
    <location>
        <begin position="64"/>
        <end position="183"/>
    </location>
</feature>
<dbReference type="SUPFAM" id="SSF52200">
    <property type="entry name" value="Toll/Interleukin receptor TIR domain"/>
    <property type="match status" value="1"/>
</dbReference>
<dbReference type="Gene3D" id="3.90.176.10">
    <property type="entry name" value="Toxin ADP-ribosyltransferase, Chain A, domain 1"/>
    <property type="match status" value="1"/>
</dbReference>
<dbReference type="PROSITE" id="PS50088">
    <property type="entry name" value="ANK_REPEAT"/>
    <property type="match status" value="1"/>
</dbReference>
<evidence type="ECO:0000256" key="1">
    <source>
        <dbReference type="PROSITE-ProRule" id="PRU00023"/>
    </source>
</evidence>
<dbReference type="InterPro" id="IPR002110">
    <property type="entry name" value="Ankyrin_rpt"/>
</dbReference>
<sequence>MRRSPSRAHDEFNPFDPMRPTGLLWTLGDPLGIKKLRDNMKYHEESDTFGIQQDIILDGTYVEKNFLQRICNGLVSHGYRVWFPTEINHERFSNFSPDRTAMLERKLKQCDLIASVVVCLSEHYERSNVCRAVLQYALKKRLKIIPVIIQKHYKMQNYLEDIFGQTEVINFTQLAFEDAIDLLAKCVDDLHKTVPQIVENFFSINITLDLFDAVKRNSFSEVKEYLSQITLAHINKIQTNGTTILHAAVVSDNKDIVRLILNKGASRSIRDSIDKKTPNEAVRSEAVKRLFKRPNLCHRFLTDLSYQLCEWSTNLLSFVNQPLVSSTYDEILITIRNVCLSSHELSSNDKMMINWFLDQAIIDPVYILRVFTSVTNFSIIVNQYIFENGYQTTDLQNASSSLSKCSWLEPFTYLGETYRGILLSKGDVTKYSVGSKVKITAFLSTTTDWSLAELAALDGQGDYWRRTSDFHISYFAGICIYRIKHHCTAYTVQDISEVPDEQEVIIFPCSVFRVKVVRQYDEAAQNGIIYIFELEQCDHDDV</sequence>